<evidence type="ECO:0000259" key="1">
    <source>
        <dbReference type="Pfam" id="PF21075"/>
    </source>
</evidence>
<dbReference type="GO" id="GO:0004352">
    <property type="term" value="F:glutamate dehydrogenase (NAD+) activity"/>
    <property type="evidence" value="ECO:0007669"/>
    <property type="project" value="InterPro"/>
</dbReference>
<reference evidence="2 3" key="1">
    <citation type="journal article" date="2017" name="Appl. Environ. Microbiol.">
        <title>Parallel evolution of two clades of a major Atlantic endemic Vibrio parahaemolyticus pathogen lineage by independent acquisition of related pathogenicity islands.</title>
        <authorList>
            <person name="Xu F."/>
            <person name="Gonzalez-Escalona N."/>
            <person name="Drees K.P."/>
            <person name="Sebra R.P."/>
            <person name="Cooper V.S."/>
            <person name="Jones S.H."/>
            <person name="Whistler C.A."/>
        </authorList>
    </citation>
    <scope>NUCLEOTIDE SEQUENCE [LARGE SCALE GENOMIC DNA]</scope>
    <source>
        <strain evidence="2 3">MAVP-3</strain>
    </source>
</reference>
<protein>
    <recommendedName>
        <fullName evidence="1">NAD-glutamate dehydrogenase N-terminal ACT1 domain-containing protein</fullName>
    </recommendedName>
</protein>
<feature type="non-terminal residue" evidence="2">
    <location>
        <position position="129"/>
    </location>
</feature>
<proteinExistence type="predicted"/>
<feature type="non-terminal residue" evidence="2">
    <location>
        <position position="1"/>
    </location>
</feature>
<dbReference type="InterPro" id="IPR007780">
    <property type="entry name" value="NAD_Glu_DH_bac"/>
</dbReference>
<dbReference type="AlphaFoldDB" id="A0A227J6P8"/>
<comment type="caution">
    <text evidence="2">The sequence shown here is derived from an EMBL/GenBank/DDBJ whole genome shotgun (WGS) entry which is preliminary data.</text>
</comment>
<dbReference type="PANTHER" id="PTHR43403">
    <property type="entry name" value="NAD-SPECIFIC GLUTAMATE DEHYDROGENASE"/>
    <property type="match status" value="1"/>
</dbReference>
<gene>
    <name evidence="2" type="ORF">CA163_21490</name>
</gene>
<dbReference type="EMBL" id="NIXT01001861">
    <property type="protein sequence ID" value="OXE30791.1"/>
    <property type="molecule type" value="Genomic_DNA"/>
</dbReference>
<dbReference type="PANTHER" id="PTHR43403:SF1">
    <property type="entry name" value="NAD-SPECIFIC GLUTAMATE DEHYDROGENASE"/>
    <property type="match status" value="1"/>
</dbReference>
<evidence type="ECO:0000313" key="2">
    <source>
        <dbReference type="EMBL" id="OXE30791.1"/>
    </source>
</evidence>
<dbReference type="InterPro" id="IPR024727">
    <property type="entry name" value="NAD_Glu_DH_N_ACT1"/>
</dbReference>
<name>A0A227J6P8_VIBPH</name>
<dbReference type="GO" id="GO:0006538">
    <property type="term" value="P:L-glutamate catabolic process"/>
    <property type="evidence" value="ECO:0007669"/>
    <property type="project" value="InterPro"/>
</dbReference>
<dbReference type="GO" id="GO:0004069">
    <property type="term" value="F:L-aspartate:2-oxoglutarate aminotransferase activity"/>
    <property type="evidence" value="ECO:0007669"/>
    <property type="project" value="InterPro"/>
</dbReference>
<dbReference type="Pfam" id="PF21075">
    <property type="entry name" value="GDH_ACT1"/>
    <property type="match status" value="1"/>
</dbReference>
<accession>A0A227J6P8</accession>
<organism evidence="2 3">
    <name type="scientific">Vibrio parahaemolyticus</name>
    <dbReference type="NCBI Taxonomy" id="670"/>
    <lineage>
        <taxon>Bacteria</taxon>
        <taxon>Pseudomonadati</taxon>
        <taxon>Pseudomonadota</taxon>
        <taxon>Gammaproteobacteria</taxon>
        <taxon>Vibrionales</taxon>
        <taxon>Vibrionaceae</taxon>
        <taxon>Vibrio</taxon>
    </lineage>
</organism>
<evidence type="ECO:0000313" key="3">
    <source>
        <dbReference type="Proteomes" id="UP000214596"/>
    </source>
</evidence>
<sequence length="129" mass="14682">VYQLIQDKLELSHQTLVTKLAQHLFSNIADDDLIQRNESDLYGAVVSLWHHINEKKPEDISVRVFNPTVSRQGWQSTHTIVEVVVPDSPFLVDSIKMALARLDLVCHLMLNNPTQLERDKKGQVTEVNG</sequence>
<dbReference type="Proteomes" id="UP000214596">
    <property type="component" value="Unassembled WGS sequence"/>
</dbReference>
<feature type="domain" description="NAD-glutamate dehydrogenase N-terminal ACT1" evidence="1">
    <location>
        <begin position="21"/>
        <end position="127"/>
    </location>
</feature>